<dbReference type="PRINTS" id="PR01613">
    <property type="entry name" value="FIMBRIALPAPF"/>
</dbReference>
<dbReference type="SUPFAM" id="SSF49401">
    <property type="entry name" value="Bacterial adhesins"/>
    <property type="match status" value="1"/>
</dbReference>
<dbReference type="AlphaFoldDB" id="A0AA42JZT7"/>
<protein>
    <submittedName>
        <fullName evidence="2">Fimbrial protein</fullName>
    </submittedName>
</protein>
<dbReference type="Proteomes" id="UP001156701">
    <property type="component" value="Unassembled WGS sequence"/>
</dbReference>
<dbReference type="PANTHER" id="PTHR33420:SF26">
    <property type="entry name" value="FIMBRIAL SUBUNIT"/>
    <property type="match status" value="1"/>
</dbReference>
<name>A0AA42JZT7_9GAMM</name>
<dbReference type="RefSeq" id="WP_042848581.1">
    <property type="nucleotide sequence ID" value="NZ_JARRYG010000020.1"/>
</dbReference>
<evidence type="ECO:0000313" key="4">
    <source>
        <dbReference type="Proteomes" id="UP001156701"/>
    </source>
</evidence>
<dbReference type="EMBL" id="JAUQTG010000015">
    <property type="protein sequence ID" value="MDO7858554.1"/>
    <property type="molecule type" value="Genomic_DNA"/>
</dbReference>
<comment type="caution">
    <text evidence="2">The sequence shown here is derived from an EMBL/GenBank/DDBJ whole genome shotgun (WGS) entry which is preliminary data.</text>
</comment>
<dbReference type="GO" id="GO:0009289">
    <property type="term" value="C:pilus"/>
    <property type="evidence" value="ECO:0007669"/>
    <property type="project" value="InterPro"/>
</dbReference>
<evidence type="ECO:0000259" key="1">
    <source>
        <dbReference type="Pfam" id="PF00419"/>
    </source>
</evidence>
<reference evidence="2" key="1">
    <citation type="submission" date="2023-03" db="EMBL/GenBank/DDBJ databases">
        <title>a new species belonging to Providencia genus.</title>
        <authorList>
            <person name="Yang W."/>
            <person name="Hu F."/>
            <person name="Shen S."/>
            <person name="Ding L."/>
            <person name="Yin D."/>
        </authorList>
    </citation>
    <scope>NUCLEOTIDE SEQUENCE</scope>
    <source>
        <strain evidence="2">CRE-3FA-0001</strain>
    </source>
</reference>
<accession>A0AA42JZT7</accession>
<keyword evidence="5" id="KW-1185">Reference proteome</keyword>
<organism evidence="2 4">
    <name type="scientific">Providencia huashanensis</name>
    <dbReference type="NCBI Taxonomy" id="3037798"/>
    <lineage>
        <taxon>Bacteria</taxon>
        <taxon>Pseudomonadati</taxon>
        <taxon>Pseudomonadota</taxon>
        <taxon>Gammaproteobacteria</taxon>
        <taxon>Enterobacterales</taxon>
        <taxon>Morganellaceae</taxon>
        <taxon>Providencia</taxon>
    </lineage>
</organism>
<dbReference type="EMBL" id="JARRYG010000020">
    <property type="protein sequence ID" value="MDG4697911.1"/>
    <property type="molecule type" value="Genomic_DNA"/>
</dbReference>
<dbReference type="Pfam" id="PF00419">
    <property type="entry name" value="Fimbrial"/>
    <property type="match status" value="1"/>
</dbReference>
<dbReference type="InterPro" id="IPR005430">
    <property type="entry name" value="P_pili_tip_PapF"/>
</dbReference>
<proteinExistence type="predicted"/>
<evidence type="ECO:0000313" key="2">
    <source>
        <dbReference type="EMBL" id="MDG4697911.1"/>
    </source>
</evidence>
<evidence type="ECO:0000313" key="3">
    <source>
        <dbReference type="EMBL" id="MDO7858554.1"/>
    </source>
</evidence>
<dbReference type="InterPro" id="IPR050263">
    <property type="entry name" value="Bact_Fimbrial_Adh_Pro"/>
</dbReference>
<dbReference type="InterPro" id="IPR008966">
    <property type="entry name" value="Adhesion_dom_sf"/>
</dbReference>
<gene>
    <name evidence="2" type="ORF">P7V44_16890</name>
    <name evidence="3" type="ORF">Q5E86_19875</name>
</gene>
<dbReference type="InterPro" id="IPR036937">
    <property type="entry name" value="Adhesion_dom_fimbrial_sf"/>
</dbReference>
<dbReference type="InterPro" id="IPR000259">
    <property type="entry name" value="Adhesion_dom_fimbrial"/>
</dbReference>
<reference evidence="3" key="3">
    <citation type="journal article" date="2024" name="Int. J. Antimicrob. Agents">
        <title>Identification of a novel Providencia species showing multi-drug-resistant in three patients with hospital-acquired infection.</title>
        <authorList>
            <person name="Yang W."/>
            <person name="Chen J."/>
            <person name="Yang F."/>
            <person name="Ji P."/>
            <person name="Shen S."/>
            <person name="Yin D."/>
            <person name="Hu F."/>
        </authorList>
    </citation>
    <scope>NUCLEOTIDE SEQUENCE</scope>
    <source>
        <strain evidence="3">CRE-138-0111</strain>
    </source>
</reference>
<evidence type="ECO:0000313" key="5">
    <source>
        <dbReference type="Proteomes" id="UP001176478"/>
    </source>
</evidence>
<dbReference type="GO" id="GO:0043709">
    <property type="term" value="P:cell adhesion involved in single-species biofilm formation"/>
    <property type="evidence" value="ECO:0007669"/>
    <property type="project" value="TreeGrafter"/>
</dbReference>
<reference evidence="3" key="2">
    <citation type="submission" date="2023-07" db="EMBL/GenBank/DDBJ databases">
        <authorList>
            <person name="Yang W."/>
            <person name="Chen J."/>
            <person name="Ji P."/>
            <person name="Hu F."/>
        </authorList>
    </citation>
    <scope>NUCLEOTIDE SEQUENCE</scope>
    <source>
        <strain evidence="3">CRE-138-0111</strain>
    </source>
</reference>
<dbReference type="Proteomes" id="UP001176478">
    <property type="component" value="Unassembled WGS sequence"/>
</dbReference>
<feature type="domain" description="Fimbrial-type adhesion" evidence="1">
    <location>
        <begin position="29"/>
        <end position="179"/>
    </location>
</feature>
<dbReference type="PANTHER" id="PTHR33420">
    <property type="entry name" value="FIMBRIAL SUBUNIT ELFA-RELATED"/>
    <property type="match status" value="1"/>
</dbReference>
<dbReference type="Gene3D" id="2.60.40.1090">
    <property type="entry name" value="Fimbrial-type adhesion domain"/>
    <property type="match status" value="1"/>
</dbReference>
<sequence>MDIIKKYFKFWVGILYFCTFSSLAVDVPIKISGTVKVPPCIINKNEKIIFNFKTVQIDKVNNHDNSITKEISIDCQYYQGKPYINVVGDKLANAPNNVLNTKGNTGLGIALYQGNSVNNTYPLIIGNNINSLGNEIINGLSGKGQKNGIFSITAVPYALNTSNLAPGKFESTAKIVITYN</sequence>